<evidence type="ECO:0000256" key="1">
    <source>
        <dbReference type="PIRSR" id="PIRSR605502-1"/>
    </source>
</evidence>
<feature type="binding site" evidence="1">
    <location>
        <position position="38"/>
    </location>
    <ligand>
        <name>Mg(2+)</name>
        <dbReference type="ChEBI" id="CHEBI:18420"/>
        <label>1</label>
    </ligand>
</feature>
<feature type="binding site" evidence="1">
    <location>
        <position position="37"/>
    </location>
    <ligand>
        <name>Mg(2+)</name>
        <dbReference type="ChEBI" id="CHEBI:18420"/>
        <label>1</label>
    </ligand>
</feature>
<feature type="binding site" evidence="1">
    <location>
        <position position="218"/>
    </location>
    <ligand>
        <name>Mg(2+)</name>
        <dbReference type="ChEBI" id="CHEBI:18420"/>
        <label>1</label>
    </ligand>
</feature>
<dbReference type="Proteomes" id="UP000199652">
    <property type="component" value="Unassembled WGS sequence"/>
</dbReference>
<evidence type="ECO:0000313" key="2">
    <source>
        <dbReference type="EMBL" id="SDX93755.1"/>
    </source>
</evidence>
<dbReference type="EMBL" id="FNOU01000011">
    <property type="protein sequence ID" value="SDX93755.1"/>
    <property type="molecule type" value="Genomic_DNA"/>
</dbReference>
<sequence length="278" mass="30254">MLGAILGDIIGSPYEFDHNNIKTTEFPLFSEASHFTDDTIMTLAVAQGLTRGYQNPEKTAQEIITAMQDWGKRYPDGGYGAHFGDWLYAPDPKPYGSFGNGAAMRVSSVSWLYNTLDEVEHYAAISAGVTHDHPEGIKGAQATAAAIFLARKGTLKDEIRRYITDTYGYDLSRTCDDIRPTYHHVESCQETVPQAITAFLEGEDFESVIRLAVSLGGDSDTLAAIAGSIAEACYPIPDALADQGMARLDADLEDALYQFYAFAVAAEVEAREAKPVTS</sequence>
<organism evidence="2 3">
    <name type="scientific">Eubacterium barkeri</name>
    <name type="common">Clostridium barkeri</name>
    <dbReference type="NCBI Taxonomy" id="1528"/>
    <lineage>
        <taxon>Bacteria</taxon>
        <taxon>Bacillati</taxon>
        <taxon>Bacillota</taxon>
        <taxon>Clostridia</taxon>
        <taxon>Eubacteriales</taxon>
        <taxon>Eubacteriaceae</taxon>
        <taxon>Eubacterium</taxon>
    </lineage>
</organism>
<keyword evidence="1" id="KW-0479">Metal-binding</keyword>
<name>A0A1H3FSC6_EUBBA</name>
<reference evidence="3" key="1">
    <citation type="submission" date="2016-10" db="EMBL/GenBank/DDBJ databases">
        <authorList>
            <person name="Varghese N."/>
            <person name="Submissions S."/>
        </authorList>
    </citation>
    <scope>NUCLEOTIDE SEQUENCE [LARGE SCALE GENOMIC DNA]</scope>
    <source>
        <strain evidence="3">VPI 5359</strain>
    </source>
</reference>
<dbReference type="GO" id="GO:0046872">
    <property type="term" value="F:metal ion binding"/>
    <property type="evidence" value="ECO:0007669"/>
    <property type="project" value="UniProtKB-KW"/>
</dbReference>
<keyword evidence="1" id="KW-0460">Magnesium</keyword>
<dbReference type="GO" id="GO:0016787">
    <property type="term" value="F:hydrolase activity"/>
    <property type="evidence" value="ECO:0007669"/>
    <property type="project" value="UniProtKB-KW"/>
</dbReference>
<dbReference type="InterPro" id="IPR036705">
    <property type="entry name" value="Ribosyl_crysJ1_sf"/>
</dbReference>
<dbReference type="InterPro" id="IPR005502">
    <property type="entry name" value="Ribosyl_crysJ1"/>
</dbReference>
<keyword evidence="2" id="KW-0378">Hydrolase</keyword>
<dbReference type="Gene3D" id="1.10.4080.10">
    <property type="entry name" value="ADP-ribosylation/Crystallin J1"/>
    <property type="match status" value="1"/>
</dbReference>
<comment type="cofactor">
    <cofactor evidence="1">
        <name>Mg(2+)</name>
        <dbReference type="ChEBI" id="CHEBI:18420"/>
    </cofactor>
    <text evidence="1">Binds 2 magnesium ions per subunit.</text>
</comment>
<proteinExistence type="predicted"/>
<feature type="binding site" evidence="1">
    <location>
        <position position="36"/>
    </location>
    <ligand>
        <name>Mg(2+)</name>
        <dbReference type="ChEBI" id="CHEBI:18420"/>
        <label>1</label>
    </ligand>
</feature>
<accession>A0A1H3FSC6</accession>
<dbReference type="STRING" id="1528.SAMN04488579_11166"/>
<gene>
    <name evidence="2" type="ORF">SAMN04488579_11166</name>
</gene>
<keyword evidence="3" id="KW-1185">Reference proteome</keyword>
<dbReference type="RefSeq" id="WP_090245278.1">
    <property type="nucleotide sequence ID" value="NZ_FNOU01000011.1"/>
</dbReference>
<evidence type="ECO:0000313" key="3">
    <source>
        <dbReference type="Proteomes" id="UP000199652"/>
    </source>
</evidence>
<dbReference type="AlphaFoldDB" id="A0A1H3FSC6"/>
<dbReference type="SUPFAM" id="SSF101478">
    <property type="entry name" value="ADP-ribosylglycohydrolase"/>
    <property type="match status" value="1"/>
</dbReference>
<feature type="binding site" evidence="1">
    <location>
        <position position="221"/>
    </location>
    <ligand>
        <name>Mg(2+)</name>
        <dbReference type="ChEBI" id="CHEBI:18420"/>
        <label>1</label>
    </ligand>
</feature>
<dbReference type="InterPro" id="IPR050792">
    <property type="entry name" value="ADP-ribosylglycohydrolase"/>
</dbReference>
<dbReference type="OrthoDB" id="9814572at2"/>
<feature type="binding site" evidence="1">
    <location>
        <position position="220"/>
    </location>
    <ligand>
        <name>Mg(2+)</name>
        <dbReference type="ChEBI" id="CHEBI:18420"/>
        <label>1</label>
    </ligand>
</feature>
<protein>
    <submittedName>
        <fullName evidence="2">ADP-ribosylglycohydrolase</fullName>
    </submittedName>
</protein>
<dbReference type="Pfam" id="PF03747">
    <property type="entry name" value="ADP_ribosyl_GH"/>
    <property type="match status" value="1"/>
</dbReference>
<dbReference type="PANTHER" id="PTHR16222">
    <property type="entry name" value="ADP-RIBOSYLGLYCOHYDROLASE"/>
    <property type="match status" value="1"/>
</dbReference>
<dbReference type="PANTHER" id="PTHR16222:SF12">
    <property type="entry name" value="ADP-RIBOSYLGLYCOHYDROLASE-RELATED"/>
    <property type="match status" value="1"/>
</dbReference>